<dbReference type="InterPro" id="IPR025714">
    <property type="entry name" value="Methyltranfer_dom"/>
</dbReference>
<keyword evidence="4 5" id="KW-0949">S-adenosyl-L-methionine</keyword>
<dbReference type="InterPro" id="IPR026635">
    <property type="entry name" value="Efm4/METTL10"/>
</dbReference>
<dbReference type="Proteomes" id="UP001438707">
    <property type="component" value="Unassembled WGS sequence"/>
</dbReference>
<evidence type="ECO:0000256" key="2">
    <source>
        <dbReference type="ARBA" id="ARBA00022603"/>
    </source>
</evidence>
<proteinExistence type="inferred from homology"/>
<evidence type="ECO:0000256" key="3">
    <source>
        <dbReference type="ARBA" id="ARBA00022679"/>
    </source>
</evidence>
<dbReference type="GO" id="GO:0016279">
    <property type="term" value="F:protein-lysine N-methyltransferase activity"/>
    <property type="evidence" value="ECO:0007669"/>
    <property type="project" value="UniProtKB-UniRule"/>
</dbReference>
<organism evidence="7 8">
    <name type="scientific">Apatococcus lobatus</name>
    <dbReference type="NCBI Taxonomy" id="904363"/>
    <lineage>
        <taxon>Eukaryota</taxon>
        <taxon>Viridiplantae</taxon>
        <taxon>Chlorophyta</taxon>
        <taxon>core chlorophytes</taxon>
        <taxon>Trebouxiophyceae</taxon>
        <taxon>Chlorellales</taxon>
        <taxon>Chlorellaceae</taxon>
        <taxon>Apatococcus</taxon>
    </lineage>
</organism>
<protein>
    <recommendedName>
        <fullName evidence="5">Protein-lysine N-methyltransferase WJX74_005262</fullName>
        <ecNumber evidence="5">2.1.1.-</ecNumber>
    </recommendedName>
</protein>
<gene>
    <name evidence="7" type="ORF">WJX74_005262</name>
</gene>
<keyword evidence="2 5" id="KW-0489">Methyltransferase</keyword>
<evidence type="ECO:0000313" key="8">
    <source>
        <dbReference type="Proteomes" id="UP001438707"/>
    </source>
</evidence>
<evidence type="ECO:0000259" key="6">
    <source>
        <dbReference type="Pfam" id="PF13847"/>
    </source>
</evidence>
<dbReference type="InterPro" id="IPR029063">
    <property type="entry name" value="SAM-dependent_MTases_sf"/>
</dbReference>
<keyword evidence="1 5" id="KW-0963">Cytoplasm</keyword>
<dbReference type="GO" id="GO:0005737">
    <property type="term" value="C:cytoplasm"/>
    <property type="evidence" value="ECO:0007669"/>
    <property type="project" value="UniProtKB-SubCell"/>
</dbReference>
<dbReference type="PANTHER" id="PTHR12843">
    <property type="entry name" value="PROTEIN-LYSINE N-METHYLTRANSFERASE METTL10"/>
    <property type="match status" value="1"/>
</dbReference>
<dbReference type="HAMAP" id="MF_03188">
    <property type="entry name" value="Methyltr_EFM4"/>
    <property type="match status" value="1"/>
</dbReference>
<dbReference type="CDD" id="cd02440">
    <property type="entry name" value="AdoMet_MTases"/>
    <property type="match status" value="1"/>
</dbReference>
<comment type="similarity">
    <text evidence="5">Belongs to the class I-like SAM-binding methyltransferase superfamily. EFM4 family.</text>
</comment>
<keyword evidence="8" id="KW-1185">Reference proteome</keyword>
<comment type="function">
    <text evidence="5">S-adenosyl-L-methionine-dependent protein-lysine N-methyltransferase that methylates elongation factor 1-alpha.</text>
</comment>
<dbReference type="Gene3D" id="3.40.50.150">
    <property type="entry name" value="Vaccinia Virus protein VP39"/>
    <property type="match status" value="1"/>
</dbReference>
<evidence type="ECO:0000256" key="5">
    <source>
        <dbReference type="HAMAP-Rule" id="MF_03188"/>
    </source>
</evidence>
<evidence type="ECO:0000256" key="1">
    <source>
        <dbReference type="ARBA" id="ARBA00022490"/>
    </source>
</evidence>
<reference evidence="7 8" key="1">
    <citation type="journal article" date="2024" name="Nat. Commun.">
        <title>Phylogenomics reveals the evolutionary origins of lichenization in chlorophyte algae.</title>
        <authorList>
            <person name="Puginier C."/>
            <person name="Libourel C."/>
            <person name="Otte J."/>
            <person name="Skaloud P."/>
            <person name="Haon M."/>
            <person name="Grisel S."/>
            <person name="Petersen M."/>
            <person name="Berrin J.G."/>
            <person name="Delaux P.M."/>
            <person name="Dal Grande F."/>
            <person name="Keller J."/>
        </authorList>
    </citation>
    <scope>NUCLEOTIDE SEQUENCE [LARGE SCALE GENOMIC DNA]</scope>
    <source>
        <strain evidence="7 8">SAG 2145</strain>
    </source>
</reference>
<name>A0AAW1QWS5_9CHLO</name>
<feature type="domain" description="Methyltransferase" evidence="6">
    <location>
        <begin position="66"/>
        <end position="197"/>
    </location>
</feature>
<dbReference type="AlphaFoldDB" id="A0AAW1QWS5"/>
<dbReference type="GO" id="GO:0032259">
    <property type="term" value="P:methylation"/>
    <property type="evidence" value="ECO:0007669"/>
    <property type="project" value="UniProtKB-KW"/>
</dbReference>
<dbReference type="Pfam" id="PF13847">
    <property type="entry name" value="Methyltransf_31"/>
    <property type="match status" value="1"/>
</dbReference>
<comment type="subcellular location">
    <subcellularLocation>
        <location evidence="5">Cytoplasm</location>
    </subcellularLocation>
</comment>
<accession>A0AAW1QWS5</accession>
<evidence type="ECO:0000256" key="4">
    <source>
        <dbReference type="ARBA" id="ARBA00022691"/>
    </source>
</evidence>
<dbReference type="SUPFAM" id="SSF53335">
    <property type="entry name" value="S-adenosyl-L-methionine-dependent methyltransferases"/>
    <property type="match status" value="1"/>
</dbReference>
<comment type="caution">
    <text evidence="7">The sequence shown here is derived from an EMBL/GenBank/DDBJ whole genome shotgun (WGS) entry which is preliminary data.</text>
</comment>
<evidence type="ECO:0000313" key="7">
    <source>
        <dbReference type="EMBL" id="KAK9826008.1"/>
    </source>
</evidence>
<keyword evidence="3 5" id="KW-0808">Transferase</keyword>
<dbReference type="PANTHER" id="PTHR12843:SF5">
    <property type="entry name" value="EEF1A LYSINE METHYLTRANSFERASE 2"/>
    <property type="match status" value="1"/>
</dbReference>
<dbReference type="EMBL" id="JALJOS010000022">
    <property type="protein sequence ID" value="KAK9826008.1"/>
    <property type="molecule type" value="Genomic_DNA"/>
</dbReference>
<sequence>MDTDEGEASELGTLEHWESVYATELANLQSTGDEGEVWFGIETMQTMLSWTLSLLEARHGSGVHALRLLDIGTGNGAMLVALYKKGFHNITGTDYSRASLVLAAAVLAKNGCTCALLKEDDMTNSKLLAAYDVLLDKGTYDAVGLSEDGESAQKAYRQTAASLLPPAGLLIITSCNSTLAELRQDFEGYQSSVESEQAHDDSLQVQPCFEYLDHIRTYPTFNFGGVEGSHHCTVAFVCKGNSALLPLS</sequence>
<dbReference type="EC" id="2.1.1.-" evidence="5"/>